<dbReference type="PANTHER" id="PTHR43280:SF34">
    <property type="entry name" value="ARAC-FAMILY TRANSCRIPTIONAL REGULATOR"/>
    <property type="match status" value="1"/>
</dbReference>
<sequence>MSDKILLVDDHIDELNMLSFIISKHFPQYQLVTALNGKQGIQLYNTMSFDFIITDVQMPIMNGIEMIKIIRIKEPNIPVLFISGFDEFKYVKEAITLQVIEYLLKPIEPKVLVKQIKTIIQNKRINEGHLKEIQELELNTSKHLIVELINGKLYSEFSLEEQQLIIKYTSTSFYIILIEVNVFNSSGYSLIKQFLAKMNKYDYILISPRESLFIIPANKKADLNAIKQEFIEKLDNNLINLVNLYVSRNISHPKNTFEEFSNLKNNTLKNFYEVNSTDNSIAKKDEDFFLYQQTHLENIKQFIHAQNIESLETYLNQLIDDLILETPYSPNYIRFFFSNIFEKIITNFDLNIANYDKIFSQLINSQHISEIKKYIDQIFRDLYEREKILDYSGDLYVNETKKYILNHYNQNFSLEDISDYIGLSPKYISDIFSRNEGVGISKFTNKIRIDKATELLQNTNHNIGQIGLLVGYSNDAYFIRKFKEIIGMTPNAYRIKYYRNEL</sequence>
<gene>
    <name evidence="7" type="ORF">NRE15_05730</name>
</gene>
<accession>A0ABY5P969</accession>
<dbReference type="Pfam" id="PF00072">
    <property type="entry name" value="Response_reg"/>
    <property type="match status" value="1"/>
</dbReference>
<dbReference type="PROSITE" id="PS00041">
    <property type="entry name" value="HTH_ARAC_FAMILY_1"/>
    <property type="match status" value="1"/>
</dbReference>
<keyword evidence="1" id="KW-0805">Transcription regulation</keyword>
<dbReference type="EMBL" id="CP102453">
    <property type="protein sequence ID" value="UUX35140.1"/>
    <property type="molecule type" value="Genomic_DNA"/>
</dbReference>
<dbReference type="SMART" id="SM00448">
    <property type="entry name" value="REC"/>
    <property type="match status" value="1"/>
</dbReference>
<dbReference type="Pfam" id="PF12833">
    <property type="entry name" value="HTH_18"/>
    <property type="match status" value="1"/>
</dbReference>
<name>A0ABY5P969_9LACT</name>
<evidence type="ECO:0000313" key="7">
    <source>
        <dbReference type="EMBL" id="UUX35140.1"/>
    </source>
</evidence>
<dbReference type="InterPro" id="IPR011006">
    <property type="entry name" value="CheY-like_superfamily"/>
</dbReference>
<organism evidence="7 8">
    <name type="scientific">Fundicoccus culcitae</name>
    <dbReference type="NCBI Taxonomy" id="2969821"/>
    <lineage>
        <taxon>Bacteria</taxon>
        <taxon>Bacillati</taxon>
        <taxon>Bacillota</taxon>
        <taxon>Bacilli</taxon>
        <taxon>Lactobacillales</taxon>
        <taxon>Aerococcaceae</taxon>
        <taxon>Fundicoccus</taxon>
    </lineage>
</organism>
<keyword evidence="3" id="KW-0804">Transcription</keyword>
<evidence type="ECO:0000313" key="8">
    <source>
        <dbReference type="Proteomes" id="UP001315967"/>
    </source>
</evidence>
<dbReference type="PRINTS" id="PR00032">
    <property type="entry name" value="HTHARAC"/>
</dbReference>
<keyword evidence="8" id="KW-1185">Reference proteome</keyword>
<dbReference type="InterPro" id="IPR001789">
    <property type="entry name" value="Sig_transdc_resp-reg_receiver"/>
</dbReference>
<feature type="domain" description="Response regulatory" evidence="6">
    <location>
        <begin position="4"/>
        <end position="120"/>
    </location>
</feature>
<feature type="modified residue" description="4-aspartylphosphate" evidence="4">
    <location>
        <position position="55"/>
    </location>
</feature>
<dbReference type="InterPro" id="IPR020449">
    <property type="entry name" value="Tscrpt_reg_AraC-type_HTH"/>
</dbReference>
<dbReference type="PROSITE" id="PS50110">
    <property type="entry name" value="RESPONSE_REGULATORY"/>
    <property type="match status" value="1"/>
</dbReference>
<dbReference type="InterPro" id="IPR018060">
    <property type="entry name" value="HTH_AraC"/>
</dbReference>
<keyword evidence="2" id="KW-0238">DNA-binding</keyword>
<evidence type="ECO:0000256" key="3">
    <source>
        <dbReference type="ARBA" id="ARBA00023163"/>
    </source>
</evidence>
<proteinExistence type="predicted"/>
<evidence type="ECO:0000256" key="1">
    <source>
        <dbReference type="ARBA" id="ARBA00023015"/>
    </source>
</evidence>
<dbReference type="Gene3D" id="1.10.10.60">
    <property type="entry name" value="Homeodomain-like"/>
    <property type="match status" value="2"/>
</dbReference>
<dbReference type="CDD" id="cd17536">
    <property type="entry name" value="REC_YesN-like"/>
    <property type="match status" value="1"/>
</dbReference>
<evidence type="ECO:0000256" key="4">
    <source>
        <dbReference type="PROSITE-ProRule" id="PRU00169"/>
    </source>
</evidence>
<dbReference type="SMART" id="SM00342">
    <property type="entry name" value="HTH_ARAC"/>
    <property type="match status" value="1"/>
</dbReference>
<evidence type="ECO:0000256" key="2">
    <source>
        <dbReference type="ARBA" id="ARBA00023125"/>
    </source>
</evidence>
<dbReference type="Gene3D" id="3.40.50.2300">
    <property type="match status" value="1"/>
</dbReference>
<dbReference type="InterPro" id="IPR018062">
    <property type="entry name" value="HTH_AraC-typ_CS"/>
</dbReference>
<evidence type="ECO:0000259" key="6">
    <source>
        <dbReference type="PROSITE" id="PS50110"/>
    </source>
</evidence>
<dbReference type="PROSITE" id="PS01124">
    <property type="entry name" value="HTH_ARAC_FAMILY_2"/>
    <property type="match status" value="1"/>
</dbReference>
<dbReference type="PANTHER" id="PTHR43280">
    <property type="entry name" value="ARAC-FAMILY TRANSCRIPTIONAL REGULATOR"/>
    <property type="match status" value="1"/>
</dbReference>
<dbReference type="Proteomes" id="UP001315967">
    <property type="component" value="Chromosome"/>
</dbReference>
<feature type="domain" description="HTH araC/xylS-type" evidence="5">
    <location>
        <begin position="398"/>
        <end position="496"/>
    </location>
</feature>
<dbReference type="InterPro" id="IPR009057">
    <property type="entry name" value="Homeodomain-like_sf"/>
</dbReference>
<evidence type="ECO:0000259" key="5">
    <source>
        <dbReference type="PROSITE" id="PS01124"/>
    </source>
</evidence>
<keyword evidence="4" id="KW-0597">Phosphoprotein</keyword>
<dbReference type="RefSeq" id="WP_313794633.1">
    <property type="nucleotide sequence ID" value="NZ_CP102453.1"/>
</dbReference>
<dbReference type="SUPFAM" id="SSF46689">
    <property type="entry name" value="Homeodomain-like"/>
    <property type="match status" value="2"/>
</dbReference>
<reference evidence="7 8" key="1">
    <citation type="submission" date="2022-08" db="EMBL/GenBank/DDBJ databases">
        <title>Aerococcaceae sp. nov isolated from spoiled eye mask.</title>
        <authorList>
            <person name="Zhou G."/>
            <person name="Xie X.-B."/>
            <person name="Shi Q.-S."/>
            <person name="Wang Y.-S."/>
            <person name="Wen X."/>
            <person name="Peng H."/>
            <person name="Yang X.-J."/>
            <person name="Tao H.-B."/>
            <person name="Huang X.-M."/>
        </authorList>
    </citation>
    <scope>NUCLEOTIDE SEQUENCE [LARGE SCALE GENOMIC DNA]</scope>
    <source>
        <strain evidence="8">DM20194951</strain>
    </source>
</reference>
<protein>
    <submittedName>
        <fullName evidence="7">Response regulator</fullName>
    </submittedName>
</protein>
<dbReference type="SUPFAM" id="SSF52172">
    <property type="entry name" value="CheY-like"/>
    <property type="match status" value="1"/>
</dbReference>